<comment type="caution">
    <text evidence="3">The sequence shown here is derived from an EMBL/GenBank/DDBJ whole genome shotgun (WGS) entry which is preliminary data.</text>
</comment>
<feature type="region of interest" description="Disordered" evidence="1">
    <location>
        <begin position="83"/>
        <end position="103"/>
    </location>
</feature>
<proteinExistence type="predicted"/>
<evidence type="ECO:0000313" key="4">
    <source>
        <dbReference type="Proteomes" id="UP000253501"/>
    </source>
</evidence>
<evidence type="ECO:0000256" key="1">
    <source>
        <dbReference type="SAM" id="MobiDB-lite"/>
    </source>
</evidence>
<evidence type="ECO:0000256" key="2">
    <source>
        <dbReference type="SAM" id="Phobius"/>
    </source>
</evidence>
<dbReference type="RefSeq" id="WP_114131896.1">
    <property type="nucleotide sequence ID" value="NZ_CP068434.1"/>
</dbReference>
<keyword evidence="2" id="KW-0812">Transmembrane</keyword>
<dbReference type="AlphaFoldDB" id="A0A367PLH7"/>
<dbReference type="GO" id="GO:0043683">
    <property type="term" value="P:type IV pilus assembly"/>
    <property type="evidence" value="ECO:0007669"/>
    <property type="project" value="InterPro"/>
</dbReference>
<protein>
    <submittedName>
        <fullName evidence="3">Pilus assembly protein PilW</fullName>
    </submittedName>
</protein>
<reference evidence="3 4" key="1">
    <citation type="submission" date="2018-04" db="EMBL/GenBank/DDBJ databases">
        <title>Cupriavidus necator CR12 genome sequencing and assembly.</title>
        <authorList>
            <person name="Ben Fekih I."/>
            <person name="Mazhar H.S."/>
            <person name="Bello S.K."/>
            <person name="Rensing C."/>
        </authorList>
    </citation>
    <scope>NUCLEOTIDE SEQUENCE [LARGE SCALE GENOMIC DNA]</scope>
    <source>
        <strain evidence="3 4">CR12</strain>
    </source>
</reference>
<keyword evidence="2" id="KW-0472">Membrane</keyword>
<evidence type="ECO:0000313" key="3">
    <source>
        <dbReference type="EMBL" id="RCJ08668.1"/>
    </source>
</evidence>
<dbReference type="Proteomes" id="UP000253501">
    <property type="component" value="Unassembled WGS sequence"/>
</dbReference>
<dbReference type="EMBL" id="QDHA01000023">
    <property type="protein sequence ID" value="RCJ08668.1"/>
    <property type="molecule type" value="Genomic_DNA"/>
</dbReference>
<dbReference type="InterPro" id="IPR012902">
    <property type="entry name" value="N_methyl_site"/>
</dbReference>
<keyword evidence="2" id="KW-1133">Transmembrane helix</keyword>
<accession>A0A367PLH7</accession>
<gene>
    <name evidence="3" type="ORF">DDK22_10520</name>
</gene>
<name>A0A367PLH7_CUPNE</name>
<feature type="transmembrane region" description="Helical" evidence="2">
    <location>
        <begin position="20"/>
        <end position="42"/>
    </location>
</feature>
<organism evidence="3 4">
    <name type="scientific">Cupriavidus necator</name>
    <name type="common">Alcaligenes eutrophus</name>
    <name type="synonym">Ralstonia eutropha</name>
    <dbReference type="NCBI Taxonomy" id="106590"/>
    <lineage>
        <taxon>Bacteria</taxon>
        <taxon>Pseudomonadati</taxon>
        <taxon>Pseudomonadota</taxon>
        <taxon>Betaproteobacteria</taxon>
        <taxon>Burkholderiales</taxon>
        <taxon>Burkholderiaceae</taxon>
        <taxon>Cupriavidus</taxon>
    </lineage>
</organism>
<dbReference type="InterPro" id="IPR032092">
    <property type="entry name" value="PilW"/>
</dbReference>
<sequence length="344" mass="36462">MRNARTYLNPGQHHQLGLSLVELMVAMTLSLLLIMAAAALYLTGRANYNSIDDTTALDEKGRFAMDTVVRIVRQAAWSNYAGNSAAASPGASGPPAPSPGGVMLTTTSLSPTISGLDSCGAPTQDLGNPAQNLACPAQAGAVNKSDVLQVRFFGSGTQQDRTVADNSMIDCSGNGVAEPQAWEDADLARGMAVFYVSNDASGMPQLMCGYRPRDAANKEILTAGTAYQAVSLISGVEVFQVLYGVDTNFDQTPDRFLSATEVLALPTTWQNVVAIKMAMVLIGDTASASPQDPPTFRLFGRLFPASPGNDTSFTPATQLQRMRRLYTVTVQLRNMATCTTCSPT</sequence>
<dbReference type="Pfam" id="PF07963">
    <property type="entry name" value="N_methyl"/>
    <property type="match status" value="1"/>
</dbReference>
<dbReference type="Pfam" id="PF16074">
    <property type="entry name" value="PilW"/>
    <property type="match status" value="1"/>
</dbReference>